<dbReference type="PANTHER" id="PTHR33121">
    <property type="entry name" value="CYCLIC DI-GMP PHOSPHODIESTERASE PDEF"/>
    <property type="match status" value="1"/>
</dbReference>
<dbReference type="PROSITE" id="PS50883">
    <property type="entry name" value="EAL"/>
    <property type="match status" value="1"/>
</dbReference>
<reference evidence="4" key="1">
    <citation type="submission" date="2015-05" db="EMBL/GenBank/DDBJ databases">
        <title>Draft genome of Nitrosomonas communis strain Nm2.</title>
        <authorList>
            <person name="Kozlowski J.A."/>
            <person name="Kits K.D."/>
            <person name="Stein L.Y."/>
        </authorList>
    </citation>
    <scope>NUCLEOTIDE SEQUENCE [LARGE SCALE GENOMIC DNA]</scope>
    <source>
        <strain evidence="4">Nm2</strain>
    </source>
</reference>
<evidence type="ECO:0000313" key="3">
    <source>
        <dbReference type="EMBL" id="TYP94289.1"/>
    </source>
</evidence>
<evidence type="ECO:0000313" key="4">
    <source>
        <dbReference type="Proteomes" id="UP000034156"/>
    </source>
</evidence>
<dbReference type="RefSeq" id="WP_046850772.1">
    <property type="nucleotide sequence ID" value="NZ_CP011451.1"/>
</dbReference>
<dbReference type="InterPro" id="IPR050706">
    <property type="entry name" value="Cyclic-di-GMP_PDE-like"/>
</dbReference>
<dbReference type="InterPro" id="IPR035919">
    <property type="entry name" value="EAL_sf"/>
</dbReference>
<evidence type="ECO:0000313" key="2">
    <source>
        <dbReference type="EMBL" id="AKH38736.1"/>
    </source>
</evidence>
<reference evidence="2 4" key="2">
    <citation type="journal article" date="2016" name="Genome Announc.">
        <title>Genome Sequence of Nitrosomonas communis Strain Nm2, a Mesophilic Ammonia-Oxidizing Bacterium Isolated from Mediterranean Soil.</title>
        <authorList>
            <person name="Kozlowski J.A."/>
            <person name="Kits K.D."/>
            <person name="Stein L.Y."/>
        </authorList>
    </citation>
    <scope>NUCLEOTIDE SEQUENCE [LARGE SCALE GENOMIC DNA]</scope>
    <source>
        <strain evidence="2 4">Nm2</strain>
    </source>
</reference>
<dbReference type="Proteomes" id="UP000034156">
    <property type="component" value="Chromosome"/>
</dbReference>
<dbReference type="PANTHER" id="PTHR33121:SF76">
    <property type="entry name" value="SIGNALING PROTEIN"/>
    <property type="match status" value="1"/>
</dbReference>
<dbReference type="SUPFAM" id="SSF141868">
    <property type="entry name" value="EAL domain-like"/>
    <property type="match status" value="1"/>
</dbReference>
<dbReference type="KEGG" id="nco:AAW31_14475"/>
<dbReference type="SMART" id="SM00052">
    <property type="entry name" value="EAL"/>
    <property type="match status" value="1"/>
</dbReference>
<accession>A0A0F7KGS0</accession>
<protein>
    <submittedName>
        <fullName evidence="2">Diguanylate phosphodiesterase</fullName>
    </submittedName>
    <submittedName>
        <fullName evidence="3">EAL domain-containing protein (Putative c-di-GMP-specific phosphodiesterase class I)</fullName>
    </submittedName>
</protein>
<keyword evidence="4" id="KW-1185">Reference proteome</keyword>
<evidence type="ECO:0000259" key="1">
    <source>
        <dbReference type="PROSITE" id="PS50883"/>
    </source>
</evidence>
<name>A0A0F7KGS0_9PROT</name>
<dbReference type="EMBL" id="CP011451">
    <property type="protein sequence ID" value="AKH38736.1"/>
    <property type="molecule type" value="Genomic_DNA"/>
</dbReference>
<dbReference type="GO" id="GO:0071111">
    <property type="term" value="F:cyclic-guanylate-specific phosphodiesterase activity"/>
    <property type="evidence" value="ECO:0007669"/>
    <property type="project" value="InterPro"/>
</dbReference>
<dbReference type="PATRIC" id="fig|44574.3.peg.3505"/>
<reference evidence="3 5" key="3">
    <citation type="submission" date="2019-07" db="EMBL/GenBank/DDBJ databases">
        <title>Active sludge and wastewater microbial communities from Klosterneuburg, Austria.</title>
        <authorList>
            <person name="Wagner M."/>
        </authorList>
    </citation>
    <scope>NUCLEOTIDE SEQUENCE [LARGE SCALE GENOMIC DNA]</scope>
    <source>
        <strain evidence="3 5">Nm2</strain>
    </source>
</reference>
<proteinExistence type="predicted"/>
<gene>
    <name evidence="2" type="ORF">AAW31_14475</name>
    <name evidence="3" type="ORF">BCL69_100259</name>
</gene>
<dbReference type="InterPro" id="IPR001633">
    <property type="entry name" value="EAL_dom"/>
</dbReference>
<dbReference type="CDD" id="cd01948">
    <property type="entry name" value="EAL"/>
    <property type="match status" value="1"/>
</dbReference>
<evidence type="ECO:0000313" key="5">
    <source>
        <dbReference type="Proteomes" id="UP000324176"/>
    </source>
</evidence>
<dbReference type="EMBL" id="VNHT01000002">
    <property type="protein sequence ID" value="TYP94289.1"/>
    <property type="molecule type" value="Genomic_DNA"/>
</dbReference>
<dbReference type="Gene3D" id="3.20.20.450">
    <property type="entry name" value="EAL domain"/>
    <property type="match status" value="1"/>
</dbReference>
<sequence length="298" mass="34197">MNTFAPQNFVVKDEFELIRSATDYSLERDQGGWISGQFYRCRLTSAFQPIIDMAQNKTIGHTAHIRSESDGEISLSPWQVFAQATNDEQLVHLDRLCRAVHALNYFNNKATRSDEKLFVGVHPLLLETVKVDHGRAFEDFLNLIGVKTSRVTIEIPPTINHNRELLQKIINNYHLRGYAIAVTYHSGSNNAWMPELGSLYPEIIRIKASYLFNYRVIDTIIKAAHHFGSKVLVWDIATFEQLTIAKRLNADYLQGHFLSEPARAIHTISPQLIQETLDPNLAQTLEESRKFESKRKYK</sequence>
<dbReference type="AlphaFoldDB" id="A0A0F7KGS0"/>
<organism evidence="2 4">
    <name type="scientific">Nitrosomonas communis</name>
    <dbReference type="NCBI Taxonomy" id="44574"/>
    <lineage>
        <taxon>Bacteria</taxon>
        <taxon>Pseudomonadati</taxon>
        <taxon>Pseudomonadota</taxon>
        <taxon>Betaproteobacteria</taxon>
        <taxon>Nitrosomonadales</taxon>
        <taxon>Nitrosomonadaceae</taxon>
        <taxon>Nitrosomonas</taxon>
    </lineage>
</organism>
<dbReference type="OrthoDB" id="9813903at2"/>
<dbReference type="Proteomes" id="UP000324176">
    <property type="component" value="Unassembled WGS sequence"/>
</dbReference>
<dbReference type="Pfam" id="PF00563">
    <property type="entry name" value="EAL"/>
    <property type="match status" value="1"/>
</dbReference>
<feature type="domain" description="EAL" evidence="1">
    <location>
        <begin position="23"/>
        <end position="275"/>
    </location>
</feature>